<dbReference type="EMBL" id="VUJU01010612">
    <property type="protein sequence ID" value="KAF0713622.1"/>
    <property type="molecule type" value="Genomic_DNA"/>
</dbReference>
<sequence>MINIGLSKLNTCIAYHNYKYVELFNDTLKPKHHLLTHYCNIIRKSGPLKLLWSYRFESKHKQLKSYCKNITSRVNNPVSLSIKYSINFSELILNLKIVKRYPLSAEIPVSLSKNFSKTELLFSSNDLISLNNYTCYSSISYCNTIYKTNYILSSFTQNHTVLAYKLKKKRNNAYHKFMNLWGLLLIYMNCLQRKHVNKYNNK</sequence>
<reference evidence="1 2" key="1">
    <citation type="submission" date="2019-08" db="EMBL/GenBank/DDBJ databases">
        <title>Whole genome of Aphis craccivora.</title>
        <authorList>
            <person name="Voronova N.V."/>
            <person name="Shulinski R.S."/>
            <person name="Bandarenka Y.V."/>
            <person name="Zhorov D.G."/>
            <person name="Warner D."/>
        </authorList>
    </citation>
    <scope>NUCLEOTIDE SEQUENCE [LARGE SCALE GENOMIC DNA]</scope>
    <source>
        <strain evidence="1">180601</strain>
        <tissue evidence="1">Whole Body</tissue>
    </source>
</reference>
<evidence type="ECO:0000313" key="2">
    <source>
        <dbReference type="Proteomes" id="UP000478052"/>
    </source>
</evidence>
<proteinExistence type="predicted"/>
<gene>
    <name evidence="1" type="ORF">FWK35_00025042</name>
</gene>
<name>A0A6G0W0N3_APHCR</name>
<organism evidence="1 2">
    <name type="scientific">Aphis craccivora</name>
    <name type="common">Cowpea aphid</name>
    <dbReference type="NCBI Taxonomy" id="307492"/>
    <lineage>
        <taxon>Eukaryota</taxon>
        <taxon>Metazoa</taxon>
        <taxon>Ecdysozoa</taxon>
        <taxon>Arthropoda</taxon>
        <taxon>Hexapoda</taxon>
        <taxon>Insecta</taxon>
        <taxon>Pterygota</taxon>
        <taxon>Neoptera</taxon>
        <taxon>Paraneoptera</taxon>
        <taxon>Hemiptera</taxon>
        <taxon>Sternorrhyncha</taxon>
        <taxon>Aphidomorpha</taxon>
        <taxon>Aphidoidea</taxon>
        <taxon>Aphididae</taxon>
        <taxon>Aphidini</taxon>
        <taxon>Aphis</taxon>
        <taxon>Aphis</taxon>
    </lineage>
</organism>
<dbReference type="OrthoDB" id="8067731at2759"/>
<dbReference type="AlphaFoldDB" id="A0A6G0W0N3"/>
<comment type="caution">
    <text evidence="1">The sequence shown here is derived from an EMBL/GenBank/DDBJ whole genome shotgun (WGS) entry which is preliminary data.</text>
</comment>
<accession>A0A6G0W0N3</accession>
<dbReference type="Proteomes" id="UP000478052">
    <property type="component" value="Unassembled WGS sequence"/>
</dbReference>
<evidence type="ECO:0000313" key="1">
    <source>
        <dbReference type="EMBL" id="KAF0713622.1"/>
    </source>
</evidence>
<protein>
    <submittedName>
        <fullName evidence="1">Uncharacterized protein</fullName>
    </submittedName>
</protein>
<keyword evidence="2" id="KW-1185">Reference proteome</keyword>